<dbReference type="Proteomes" id="UP000256388">
    <property type="component" value="Unassembled WGS sequence"/>
</dbReference>
<dbReference type="InterPro" id="IPR019981">
    <property type="entry name" value="Ribosomal_uS11_bac-type"/>
</dbReference>
<dbReference type="SUPFAM" id="SSF53137">
    <property type="entry name" value="Translational machinery components"/>
    <property type="match status" value="1"/>
</dbReference>
<dbReference type="Gene3D" id="3.30.420.80">
    <property type="entry name" value="Ribosomal protein S11"/>
    <property type="match status" value="1"/>
</dbReference>
<feature type="compositionally biased region" description="Basic residues" evidence="10">
    <location>
        <begin position="7"/>
        <end position="19"/>
    </location>
</feature>
<comment type="function">
    <text evidence="7 8">Located on the platform of the 30S subunit, it bridges several disparate RNA helices of the 16S rRNA. Forms part of the Shine-Dalgarno cleft in the 70S ribosome.</text>
</comment>
<evidence type="ECO:0000256" key="6">
    <source>
        <dbReference type="ARBA" id="ARBA00035160"/>
    </source>
</evidence>
<gene>
    <name evidence="8" type="primary">rpsK</name>
    <name evidence="11" type="ORF">DFR64_0027</name>
</gene>
<evidence type="ECO:0000256" key="2">
    <source>
        <dbReference type="ARBA" id="ARBA00022730"/>
    </source>
</evidence>
<dbReference type="InterPro" id="IPR036967">
    <property type="entry name" value="Ribosomal_uS11_sf"/>
</dbReference>
<dbReference type="InterPro" id="IPR001971">
    <property type="entry name" value="Ribosomal_uS11"/>
</dbReference>
<protein>
    <recommendedName>
        <fullName evidence="6 8">Small ribosomal subunit protein uS11</fullName>
    </recommendedName>
</protein>
<dbReference type="GO" id="GO:0003735">
    <property type="term" value="F:structural constituent of ribosome"/>
    <property type="evidence" value="ECO:0007669"/>
    <property type="project" value="InterPro"/>
</dbReference>
<evidence type="ECO:0000256" key="3">
    <source>
        <dbReference type="ARBA" id="ARBA00022884"/>
    </source>
</evidence>
<keyword evidence="4 8" id="KW-0689">Ribosomal protein</keyword>
<feature type="region of interest" description="Disordered" evidence="10">
    <location>
        <begin position="1"/>
        <end position="20"/>
    </location>
</feature>
<keyword evidence="2 8" id="KW-0699">rRNA-binding</keyword>
<dbReference type="NCBIfam" id="NF003698">
    <property type="entry name" value="PRK05309.1"/>
    <property type="match status" value="1"/>
</dbReference>
<proteinExistence type="inferred from homology"/>
<dbReference type="Pfam" id="PF00411">
    <property type="entry name" value="Ribosomal_S11"/>
    <property type="match status" value="1"/>
</dbReference>
<evidence type="ECO:0000256" key="8">
    <source>
        <dbReference type="HAMAP-Rule" id="MF_01310"/>
    </source>
</evidence>
<keyword evidence="12" id="KW-1185">Reference proteome</keyword>
<dbReference type="GO" id="GO:0006412">
    <property type="term" value="P:translation"/>
    <property type="evidence" value="ECO:0007669"/>
    <property type="project" value="UniProtKB-UniRule"/>
</dbReference>
<sequence length="134" mass="14353">MAQSSKSTKRTTTTKKTKRNVSAAQVHIFASFNNTIITVTDQQGNTIAWTSSGSVGFKGSRKSTPFAARLAAEEVIKNAASMGVSEIDVFIKGPGPGRESAIRAIQSKGLKIRSITDVTPVPHNGCRPPKKRRV</sequence>
<keyword evidence="5 8" id="KW-0687">Ribonucleoprotein</keyword>
<evidence type="ECO:0000313" key="12">
    <source>
        <dbReference type="Proteomes" id="UP000256388"/>
    </source>
</evidence>
<comment type="caution">
    <text evidence="11">The sequence shown here is derived from an EMBL/GenBank/DDBJ whole genome shotgun (WGS) entry which is preliminary data.</text>
</comment>
<comment type="subunit">
    <text evidence="8">Part of the 30S ribosomal subunit. Interacts with proteins S7 and S18. Binds to IF-3.</text>
</comment>
<dbReference type="InterPro" id="IPR018102">
    <property type="entry name" value="Ribosomal_uS11_CS"/>
</dbReference>
<dbReference type="OrthoDB" id="9806415at2"/>
<dbReference type="NCBIfam" id="TIGR03632">
    <property type="entry name" value="uS11_bact"/>
    <property type="match status" value="1"/>
</dbReference>
<keyword evidence="3 8" id="KW-0694">RNA-binding</keyword>
<evidence type="ECO:0000256" key="9">
    <source>
        <dbReference type="RuleBase" id="RU003629"/>
    </source>
</evidence>
<dbReference type="GO" id="GO:1990904">
    <property type="term" value="C:ribonucleoprotein complex"/>
    <property type="evidence" value="ECO:0007669"/>
    <property type="project" value="UniProtKB-KW"/>
</dbReference>
<evidence type="ECO:0000256" key="10">
    <source>
        <dbReference type="SAM" id="MobiDB-lite"/>
    </source>
</evidence>
<dbReference type="HAMAP" id="MF_01310">
    <property type="entry name" value="Ribosomal_uS11"/>
    <property type="match status" value="1"/>
</dbReference>
<evidence type="ECO:0000256" key="5">
    <source>
        <dbReference type="ARBA" id="ARBA00023274"/>
    </source>
</evidence>
<dbReference type="PANTHER" id="PTHR11759">
    <property type="entry name" value="40S RIBOSOMAL PROTEIN S14/30S RIBOSOMAL PROTEIN S11"/>
    <property type="match status" value="1"/>
</dbReference>
<accession>A0A3E0AEQ4</accession>
<dbReference type="RefSeq" id="WP_116223370.1">
    <property type="nucleotide sequence ID" value="NZ_AP018437.1"/>
</dbReference>
<dbReference type="PIRSF" id="PIRSF002131">
    <property type="entry name" value="Ribosomal_S11"/>
    <property type="match status" value="1"/>
</dbReference>
<organism evidence="11 12">
    <name type="scientific">Pelolinea submarina</name>
    <dbReference type="NCBI Taxonomy" id="913107"/>
    <lineage>
        <taxon>Bacteria</taxon>
        <taxon>Bacillati</taxon>
        <taxon>Chloroflexota</taxon>
        <taxon>Anaerolineae</taxon>
        <taxon>Anaerolineales</taxon>
        <taxon>Anaerolineaceae</taxon>
        <taxon>Pelolinea</taxon>
    </lineage>
</organism>
<evidence type="ECO:0000256" key="4">
    <source>
        <dbReference type="ARBA" id="ARBA00022980"/>
    </source>
</evidence>
<dbReference type="FunFam" id="3.30.420.80:FF:000001">
    <property type="entry name" value="30S ribosomal protein S11"/>
    <property type="match status" value="1"/>
</dbReference>
<dbReference type="GO" id="GO:0005840">
    <property type="term" value="C:ribosome"/>
    <property type="evidence" value="ECO:0007669"/>
    <property type="project" value="UniProtKB-KW"/>
</dbReference>
<reference evidence="11 12" key="1">
    <citation type="submission" date="2018-08" db="EMBL/GenBank/DDBJ databases">
        <title>Genomic Encyclopedia of Type Strains, Phase IV (KMG-IV): sequencing the most valuable type-strain genomes for metagenomic binning, comparative biology and taxonomic classification.</title>
        <authorList>
            <person name="Goeker M."/>
        </authorList>
    </citation>
    <scope>NUCLEOTIDE SEQUENCE [LARGE SCALE GENOMIC DNA]</scope>
    <source>
        <strain evidence="11 12">DSM 23923</strain>
    </source>
</reference>
<evidence type="ECO:0000256" key="1">
    <source>
        <dbReference type="ARBA" id="ARBA00006194"/>
    </source>
</evidence>
<dbReference type="GO" id="GO:0019843">
    <property type="term" value="F:rRNA binding"/>
    <property type="evidence" value="ECO:0007669"/>
    <property type="project" value="UniProtKB-UniRule"/>
</dbReference>
<name>A0A3E0AEQ4_9CHLR</name>
<evidence type="ECO:0000313" key="11">
    <source>
        <dbReference type="EMBL" id="REG10176.1"/>
    </source>
</evidence>
<comment type="similarity">
    <text evidence="1 8 9">Belongs to the universal ribosomal protein uS11 family.</text>
</comment>
<dbReference type="AlphaFoldDB" id="A0A3E0AEQ4"/>
<dbReference type="EMBL" id="QUMS01000001">
    <property type="protein sequence ID" value="REG10176.1"/>
    <property type="molecule type" value="Genomic_DNA"/>
</dbReference>
<dbReference type="PROSITE" id="PS00054">
    <property type="entry name" value="RIBOSOMAL_S11"/>
    <property type="match status" value="1"/>
</dbReference>
<evidence type="ECO:0000256" key="7">
    <source>
        <dbReference type="ARBA" id="ARBA00058053"/>
    </source>
</evidence>